<dbReference type="Proteomes" id="UP000321514">
    <property type="component" value="Unassembled WGS sequence"/>
</dbReference>
<dbReference type="EMBL" id="BJXR01000031">
    <property type="protein sequence ID" value="GEN09138.1"/>
    <property type="molecule type" value="Genomic_DNA"/>
</dbReference>
<evidence type="ECO:0000313" key="3">
    <source>
        <dbReference type="Proteomes" id="UP000321514"/>
    </source>
</evidence>
<evidence type="ECO:0000313" key="2">
    <source>
        <dbReference type="EMBL" id="GEN09138.1"/>
    </source>
</evidence>
<organism evidence="2 3">
    <name type="scientific">Myxococcus fulvus</name>
    <dbReference type="NCBI Taxonomy" id="33"/>
    <lineage>
        <taxon>Bacteria</taxon>
        <taxon>Pseudomonadati</taxon>
        <taxon>Myxococcota</taxon>
        <taxon>Myxococcia</taxon>
        <taxon>Myxococcales</taxon>
        <taxon>Cystobacterineae</taxon>
        <taxon>Myxococcaceae</taxon>
        <taxon>Myxococcus</taxon>
    </lineage>
</organism>
<feature type="compositionally biased region" description="Polar residues" evidence="1">
    <location>
        <begin position="80"/>
        <end position="89"/>
    </location>
</feature>
<gene>
    <name evidence="2" type="ORF">MFU01_41750</name>
</gene>
<proteinExistence type="predicted"/>
<reference evidence="2 3" key="1">
    <citation type="submission" date="2019-07" db="EMBL/GenBank/DDBJ databases">
        <title>Whole genome shotgun sequence of Myxococcus fulvus NBRC 100333.</title>
        <authorList>
            <person name="Hosoyama A."/>
            <person name="Uohara A."/>
            <person name="Ohji S."/>
            <person name="Ichikawa N."/>
        </authorList>
    </citation>
    <scope>NUCLEOTIDE SEQUENCE [LARGE SCALE GENOMIC DNA]</scope>
    <source>
        <strain evidence="2 3">NBRC 100333</strain>
    </source>
</reference>
<feature type="region of interest" description="Disordered" evidence="1">
    <location>
        <begin position="68"/>
        <end position="89"/>
    </location>
</feature>
<sequence length="89" mass="9870">MATMTVNPDAAWPVEFNRSLALPQLNPLHRLTTRTDWVPRAPATGDPVWCFDPGSLASDRIRVQKDCDTTDSRPWVPLSGSGTLQPQIQ</sequence>
<evidence type="ECO:0000256" key="1">
    <source>
        <dbReference type="SAM" id="MobiDB-lite"/>
    </source>
</evidence>
<accession>A0A511T741</accession>
<name>A0A511T741_MYXFU</name>
<protein>
    <submittedName>
        <fullName evidence="2">Uncharacterized protein</fullName>
    </submittedName>
</protein>
<comment type="caution">
    <text evidence="2">The sequence shown here is derived from an EMBL/GenBank/DDBJ whole genome shotgun (WGS) entry which is preliminary data.</text>
</comment>
<dbReference type="AlphaFoldDB" id="A0A511T741"/>